<dbReference type="EMBL" id="JAAGAX010000013">
    <property type="protein sequence ID" value="KAF2295349.1"/>
    <property type="molecule type" value="Genomic_DNA"/>
</dbReference>
<sequence length="84" mass="9090">MDPILMGFDKRKLPSPGFQVEVVMPARSKADTAAKGSDGTTSSGYIPKPSGPEIRNLDSVRVSDIKADASVFSFGDEEDYYESE</sequence>
<protein>
    <submittedName>
        <fullName evidence="2">Uncharacterized protein</fullName>
    </submittedName>
</protein>
<gene>
    <name evidence="2" type="ORF">GH714_032635</name>
</gene>
<accession>A0A6A6L6S4</accession>
<proteinExistence type="predicted"/>
<organism evidence="2 3">
    <name type="scientific">Hevea brasiliensis</name>
    <name type="common">Para rubber tree</name>
    <name type="synonym">Siphonia brasiliensis</name>
    <dbReference type="NCBI Taxonomy" id="3981"/>
    <lineage>
        <taxon>Eukaryota</taxon>
        <taxon>Viridiplantae</taxon>
        <taxon>Streptophyta</taxon>
        <taxon>Embryophyta</taxon>
        <taxon>Tracheophyta</taxon>
        <taxon>Spermatophyta</taxon>
        <taxon>Magnoliopsida</taxon>
        <taxon>eudicotyledons</taxon>
        <taxon>Gunneridae</taxon>
        <taxon>Pentapetalae</taxon>
        <taxon>rosids</taxon>
        <taxon>fabids</taxon>
        <taxon>Malpighiales</taxon>
        <taxon>Euphorbiaceae</taxon>
        <taxon>Crotonoideae</taxon>
        <taxon>Micrandreae</taxon>
        <taxon>Hevea</taxon>
    </lineage>
</organism>
<comment type="caution">
    <text evidence="2">The sequence shown here is derived from an EMBL/GenBank/DDBJ whole genome shotgun (WGS) entry which is preliminary data.</text>
</comment>
<evidence type="ECO:0000256" key="1">
    <source>
        <dbReference type="SAM" id="MobiDB-lite"/>
    </source>
</evidence>
<feature type="region of interest" description="Disordered" evidence="1">
    <location>
        <begin position="29"/>
        <end position="54"/>
    </location>
</feature>
<dbReference type="Proteomes" id="UP000467840">
    <property type="component" value="Chromosome 7"/>
</dbReference>
<evidence type="ECO:0000313" key="3">
    <source>
        <dbReference type="Proteomes" id="UP000467840"/>
    </source>
</evidence>
<keyword evidence="3" id="KW-1185">Reference proteome</keyword>
<evidence type="ECO:0000313" key="2">
    <source>
        <dbReference type="EMBL" id="KAF2295349.1"/>
    </source>
</evidence>
<name>A0A6A6L6S4_HEVBR</name>
<reference evidence="2 3" key="1">
    <citation type="journal article" date="2020" name="Mol. Plant">
        <title>The Chromosome-Based Rubber Tree Genome Provides New Insights into Spurge Genome Evolution and Rubber Biosynthesis.</title>
        <authorList>
            <person name="Liu J."/>
            <person name="Shi C."/>
            <person name="Shi C.C."/>
            <person name="Li W."/>
            <person name="Zhang Q.J."/>
            <person name="Zhang Y."/>
            <person name="Li K."/>
            <person name="Lu H.F."/>
            <person name="Shi C."/>
            <person name="Zhu S.T."/>
            <person name="Xiao Z.Y."/>
            <person name="Nan H."/>
            <person name="Yue Y."/>
            <person name="Zhu X.G."/>
            <person name="Wu Y."/>
            <person name="Hong X.N."/>
            <person name="Fan G.Y."/>
            <person name="Tong Y."/>
            <person name="Zhang D."/>
            <person name="Mao C.L."/>
            <person name="Liu Y.L."/>
            <person name="Hao S.J."/>
            <person name="Liu W.Q."/>
            <person name="Lv M.Q."/>
            <person name="Zhang H.B."/>
            <person name="Liu Y."/>
            <person name="Hu-Tang G.R."/>
            <person name="Wang J.P."/>
            <person name="Wang J.H."/>
            <person name="Sun Y.H."/>
            <person name="Ni S.B."/>
            <person name="Chen W.B."/>
            <person name="Zhang X.C."/>
            <person name="Jiao Y.N."/>
            <person name="Eichler E.E."/>
            <person name="Li G.H."/>
            <person name="Liu X."/>
            <person name="Gao L.Z."/>
        </authorList>
    </citation>
    <scope>NUCLEOTIDE SEQUENCE [LARGE SCALE GENOMIC DNA]</scope>
    <source>
        <strain evidence="3">cv. GT1</strain>
        <tissue evidence="2">Leaf</tissue>
    </source>
</reference>
<dbReference type="AlphaFoldDB" id="A0A6A6L6S4"/>